<sequence length="244" mass="27305">MNIVIPIAGAGSRFQSAGYREPKMLIQVAGRPMLHWALDSLLPSLIDNRFIFVALREVLERTTLRKVILSRCPEAIIIPIDQPTNGQAETVWMARSVLDSVDSLLIFNGDTYVGTEIGKKIKECPASVEGLINVFPSSDPAYSYVDLDSNELVRSVREKKVISAWATSGLYYFRSTAAYLELMAQVLDEPMPPEGEWYVAPLYERMIAQGCRIGVDYALFCHPLGTPKQLQAFTEHVVFKEESD</sequence>
<name>A0A2V2YUU2_9BACL</name>
<evidence type="ECO:0000256" key="2">
    <source>
        <dbReference type="ARBA" id="ARBA00022695"/>
    </source>
</evidence>
<evidence type="ECO:0000313" key="5">
    <source>
        <dbReference type="Proteomes" id="UP000246635"/>
    </source>
</evidence>
<dbReference type="EMBL" id="QGTQ01000007">
    <property type="protein sequence ID" value="PWW03220.1"/>
    <property type="molecule type" value="Genomic_DNA"/>
</dbReference>
<dbReference type="PANTHER" id="PTHR43584:SF8">
    <property type="entry name" value="N-ACETYLMURAMATE ALPHA-1-PHOSPHATE URIDYLYLTRANSFERASE"/>
    <property type="match status" value="1"/>
</dbReference>
<dbReference type="Gene3D" id="3.90.550.10">
    <property type="entry name" value="Spore Coat Polysaccharide Biosynthesis Protein SpsA, Chain A"/>
    <property type="match status" value="1"/>
</dbReference>
<dbReference type="InterPro" id="IPR005835">
    <property type="entry name" value="NTP_transferase_dom"/>
</dbReference>
<dbReference type="RefSeq" id="WP_110044113.1">
    <property type="nucleotide sequence ID" value="NZ_CP054612.1"/>
</dbReference>
<accession>A0A2V2YUU2</accession>
<protein>
    <submittedName>
        <fullName evidence="4">dTDP-glucose pyrophosphorylase</fullName>
    </submittedName>
</protein>
<dbReference type="Proteomes" id="UP000246635">
    <property type="component" value="Unassembled WGS sequence"/>
</dbReference>
<gene>
    <name evidence="4" type="ORF">DFQ01_107117</name>
</gene>
<keyword evidence="1" id="KW-0808">Transferase</keyword>
<feature type="domain" description="Nucleotidyl transferase" evidence="3">
    <location>
        <begin position="8"/>
        <end position="181"/>
    </location>
</feature>
<organism evidence="4 5">
    <name type="scientific">Paenibacillus cellulosilyticus</name>
    <dbReference type="NCBI Taxonomy" id="375489"/>
    <lineage>
        <taxon>Bacteria</taxon>
        <taxon>Bacillati</taxon>
        <taxon>Bacillota</taxon>
        <taxon>Bacilli</taxon>
        <taxon>Bacillales</taxon>
        <taxon>Paenibacillaceae</taxon>
        <taxon>Paenibacillus</taxon>
    </lineage>
</organism>
<dbReference type="SUPFAM" id="SSF53448">
    <property type="entry name" value="Nucleotide-diphospho-sugar transferases"/>
    <property type="match status" value="1"/>
</dbReference>
<reference evidence="4 5" key="1">
    <citation type="submission" date="2018-05" db="EMBL/GenBank/DDBJ databases">
        <title>Genomic Encyclopedia of Type Strains, Phase III (KMG-III): the genomes of soil and plant-associated and newly described type strains.</title>
        <authorList>
            <person name="Whitman W."/>
        </authorList>
    </citation>
    <scope>NUCLEOTIDE SEQUENCE [LARGE SCALE GENOMIC DNA]</scope>
    <source>
        <strain evidence="4 5">CECT 5696</strain>
    </source>
</reference>
<evidence type="ECO:0000256" key="1">
    <source>
        <dbReference type="ARBA" id="ARBA00022679"/>
    </source>
</evidence>
<evidence type="ECO:0000313" key="4">
    <source>
        <dbReference type="EMBL" id="PWW03220.1"/>
    </source>
</evidence>
<dbReference type="PIRSF" id="PIRSF028162">
    <property type="entry name" value="BcbE_prd"/>
    <property type="match status" value="1"/>
</dbReference>
<comment type="caution">
    <text evidence="4">The sequence shown here is derived from an EMBL/GenBank/DDBJ whole genome shotgun (WGS) entry which is preliminary data.</text>
</comment>
<dbReference type="Pfam" id="PF00483">
    <property type="entry name" value="NTP_transferase"/>
    <property type="match status" value="1"/>
</dbReference>
<evidence type="ECO:0000259" key="3">
    <source>
        <dbReference type="Pfam" id="PF00483"/>
    </source>
</evidence>
<dbReference type="InterPro" id="IPR029044">
    <property type="entry name" value="Nucleotide-diphossugar_trans"/>
</dbReference>
<dbReference type="GO" id="GO:0016779">
    <property type="term" value="F:nucleotidyltransferase activity"/>
    <property type="evidence" value="ECO:0007669"/>
    <property type="project" value="UniProtKB-KW"/>
</dbReference>
<dbReference type="CDD" id="cd04183">
    <property type="entry name" value="GT2_BcE_like"/>
    <property type="match status" value="1"/>
</dbReference>
<proteinExistence type="predicted"/>
<dbReference type="OrthoDB" id="9788272at2"/>
<dbReference type="InterPro" id="IPR050065">
    <property type="entry name" value="GlmU-like"/>
</dbReference>
<keyword evidence="2" id="KW-0548">Nucleotidyltransferase</keyword>
<dbReference type="PANTHER" id="PTHR43584">
    <property type="entry name" value="NUCLEOTIDYL TRANSFERASE"/>
    <property type="match status" value="1"/>
</dbReference>
<dbReference type="InterPro" id="IPR016873">
    <property type="entry name" value="Caps_polysacc_synth_BcbE_prd"/>
</dbReference>
<dbReference type="AlphaFoldDB" id="A0A2V2YUU2"/>
<keyword evidence="5" id="KW-1185">Reference proteome</keyword>